<dbReference type="PANTHER" id="PTHR47162">
    <property type="entry name" value="OS02G0192300 PROTEIN"/>
    <property type="match status" value="1"/>
</dbReference>
<keyword evidence="1" id="KW-0103">Bromodomain</keyword>
<dbReference type="Proteomes" id="UP000316621">
    <property type="component" value="Chromosome 10"/>
</dbReference>
<dbReference type="EMBL" id="CM010724">
    <property type="protein sequence ID" value="RZC80953.1"/>
    <property type="molecule type" value="Genomic_DNA"/>
</dbReference>
<keyword evidence="3" id="KW-1185">Reference proteome</keyword>
<dbReference type="Gene3D" id="1.20.920.10">
    <property type="entry name" value="Bromodomain-like"/>
    <property type="match status" value="1"/>
</dbReference>
<organism evidence="2 3">
    <name type="scientific">Papaver somniferum</name>
    <name type="common">Opium poppy</name>
    <dbReference type="NCBI Taxonomy" id="3469"/>
    <lineage>
        <taxon>Eukaryota</taxon>
        <taxon>Viridiplantae</taxon>
        <taxon>Streptophyta</taxon>
        <taxon>Embryophyta</taxon>
        <taxon>Tracheophyta</taxon>
        <taxon>Spermatophyta</taxon>
        <taxon>Magnoliopsida</taxon>
        <taxon>Ranunculales</taxon>
        <taxon>Papaveraceae</taxon>
        <taxon>Papaveroideae</taxon>
        <taxon>Papaver</taxon>
    </lineage>
</organism>
<evidence type="ECO:0000256" key="1">
    <source>
        <dbReference type="ARBA" id="ARBA00023117"/>
    </source>
</evidence>
<sequence>MDFRFSLKIFLPCLGKVDSQPSYHDRSRIWPVGYRSSWHDKVTGSLFGVMYWMAEARDQSSRSDDVLAPQSVIPDASNSHTETNSGFCQLHRSHGVVGHNVTPSAYLSIEGHLDSSEVSSREDIKVIHCLQGDVGWNAIPELAKVLEPARKLPTNVETRIRKCVYEALDKGPPEWVKKILRHSISKSILQFTLTTSLNPIANDDDILGYPAMVSRVLDFRTIDLRLAVGTYSGSLEVFLEHVLEVWHQIRTAYGDRPYLMLIAEQLSGDFASLYEKEVLDPVKKIKEHADP</sequence>
<protein>
    <submittedName>
        <fullName evidence="2">Uncharacterized protein</fullName>
    </submittedName>
</protein>
<dbReference type="InterPro" id="IPR036427">
    <property type="entry name" value="Bromodomain-like_sf"/>
</dbReference>
<gene>
    <name evidence="2" type="ORF">C5167_043545</name>
</gene>
<dbReference type="InterPro" id="IPR003888">
    <property type="entry name" value="FYrich_N"/>
</dbReference>
<dbReference type="STRING" id="3469.A0A4Y7L5Y6"/>
<proteinExistence type="predicted"/>
<dbReference type="AlphaFoldDB" id="A0A4Y7L5Y6"/>
<dbReference type="PROSITE" id="PS51542">
    <property type="entry name" value="FYRN"/>
    <property type="match status" value="1"/>
</dbReference>
<dbReference type="Gramene" id="RZC80953">
    <property type="protein sequence ID" value="RZC80953"/>
    <property type="gene ID" value="C5167_043545"/>
</dbReference>
<dbReference type="PANTHER" id="PTHR47162:SF10">
    <property type="entry name" value="METHYL-CPG-BINDING DOMAIN-CONTAINING PROTEIN 9 ISOFORM X1"/>
    <property type="match status" value="1"/>
</dbReference>
<reference evidence="2 3" key="1">
    <citation type="journal article" date="2018" name="Science">
        <title>The opium poppy genome and morphinan production.</title>
        <authorList>
            <person name="Guo L."/>
            <person name="Winzer T."/>
            <person name="Yang X."/>
            <person name="Li Y."/>
            <person name="Ning Z."/>
            <person name="He Z."/>
            <person name="Teodor R."/>
            <person name="Lu Y."/>
            <person name="Bowser T.A."/>
            <person name="Graham I.A."/>
            <person name="Ye K."/>
        </authorList>
    </citation>
    <scope>NUCLEOTIDE SEQUENCE [LARGE SCALE GENOMIC DNA]</scope>
    <source>
        <strain evidence="3">cv. HN1</strain>
        <tissue evidence="2">Leaves</tissue>
    </source>
</reference>
<name>A0A4Y7L5Y6_PAPSO</name>
<evidence type="ECO:0000313" key="2">
    <source>
        <dbReference type="EMBL" id="RZC80953.1"/>
    </source>
</evidence>
<dbReference type="SUPFAM" id="SSF47370">
    <property type="entry name" value="Bromodomain"/>
    <property type="match status" value="1"/>
</dbReference>
<dbReference type="GO" id="GO:0005634">
    <property type="term" value="C:nucleus"/>
    <property type="evidence" value="ECO:0007669"/>
    <property type="project" value="InterPro"/>
</dbReference>
<evidence type="ECO:0000313" key="3">
    <source>
        <dbReference type="Proteomes" id="UP000316621"/>
    </source>
</evidence>
<accession>A0A4Y7L5Y6</accession>